<dbReference type="RefSeq" id="WP_150904663.1">
    <property type="nucleotide sequence ID" value="NZ_VTWT01000008.1"/>
</dbReference>
<evidence type="ECO:0000313" key="2">
    <source>
        <dbReference type="EMBL" id="KAA9331140.1"/>
    </source>
</evidence>
<sequence>MNMLVTEEQNLENKQGSAESPNAEPAAIPTVITARQLANIEGTTNERFLLEPFLPIIGTALVAGQPDTGKSQFARQLAIIISHGVNAFLGFPLKLTHSKAIYLATEDDPISCKELQIRQHSGLGLVPNENLRFIFPEVLDQRAILQTLDTALEAEPADLVVVDSFSDVFGGSDMNSNTQMRQTVNSFDALAKKHKCLILFVHHINKAAYGKNPTQQGIQGGSGLTQKVRLAWQISPGEANKKYLAVTKGNYCPREFKEKALVLTFDEETFIFSRTSETVEASNLITAQEAEMSRAEREFENCITIVKDGLDSNQGLSYTELTELIMEKMEVSEATAKRRIGALAEAKYIKKGEDRNYFWDQAIDSSEYSDMDNADGPVDN</sequence>
<dbReference type="Proteomes" id="UP000326570">
    <property type="component" value="Unassembled WGS sequence"/>
</dbReference>
<evidence type="ECO:0000256" key="1">
    <source>
        <dbReference type="SAM" id="MobiDB-lite"/>
    </source>
</evidence>
<reference evidence="2 3" key="1">
    <citation type="submission" date="2019-09" db="EMBL/GenBank/DDBJ databases">
        <title>Genome sequence of Adhaeribacter sp. M2.</title>
        <authorList>
            <person name="Srinivasan S."/>
        </authorList>
    </citation>
    <scope>NUCLEOTIDE SEQUENCE [LARGE SCALE GENOMIC DNA]</scope>
    <source>
        <strain evidence="2 3">M2</strain>
    </source>
</reference>
<name>A0A5N1ISQ4_9BACT</name>
<gene>
    <name evidence="2" type="ORF">F0P94_14690</name>
</gene>
<accession>A0A5N1ISQ4</accession>
<dbReference type="Gene3D" id="3.40.50.300">
    <property type="entry name" value="P-loop containing nucleotide triphosphate hydrolases"/>
    <property type="match status" value="1"/>
</dbReference>
<feature type="region of interest" description="Disordered" evidence="1">
    <location>
        <begin position="1"/>
        <end position="24"/>
    </location>
</feature>
<dbReference type="SUPFAM" id="SSF52540">
    <property type="entry name" value="P-loop containing nucleoside triphosphate hydrolases"/>
    <property type="match status" value="1"/>
</dbReference>
<dbReference type="Pfam" id="PF13481">
    <property type="entry name" value="AAA_25"/>
    <property type="match status" value="1"/>
</dbReference>
<dbReference type="EMBL" id="VTWT01000008">
    <property type="protein sequence ID" value="KAA9331140.1"/>
    <property type="molecule type" value="Genomic_DNA"/>
</dbReference>
<proteinExistence type="predicted"/>
<dbReference type="InterPro" id="IPR027417">
    <property type="entry name" value="P-loop_NTPase"/>
</dbReference>
<organism evidence="2 3">
    <name type="scientific">Adhaeribacter soli</name>
    <dbReference type="NCBI Taxonomy" id="2607655"/>
    <lineage>
        <taxon>Bacteria</taxon>
        <taxon>Pseudomonadati</taxon>
        <taxon>Bacteroidota</taxon>
        <taxon>Cytophagia</taxon>
        <taxon>Cytophagales</taxon>
        <taxon>Hymenobacteraceae</taxon>
        <taxon>Adhaeribacter</taxon>
    </lineage>
</organism>
<protein>
    <submittedName>
        <fullName evidence="2">AAA family ATPase</fullName>
    </submittedName>
</protein>
<evidence type="ECO:0000313" key="3">
    <source>
        <dbReference type="Proteomes" id="UP000326570"/>
    </source>
</evidence>
<dbReference type="AlphaFoldDB" id="A0A5N1ISQ4"/>
<comment type="caution">
    <text evidence="2">The sequence shown here is derived from an EMBL/GenBank/DDBJ whole genome shotgun (WGS) entry which is preliminary data.</text>
</comment>
<keyword evidence="3" id="KW-1185">Reference proteome</keyword>